<organism evidence="2">
    <name type="scientific">Arundo donax</name>
    <name type="common">Giant reed</name>
    <name type="synonym">Donax arundinaceus</name>
    <dbReference type="NCBI Taxonomy" id="35708"/>
    <lineage>
        <taxon>Eukaryota</taxon>
        <taxon>Viridiplantae</taxon>
        <taxon>Streptophyta</taxon>
        <taxon>Embryophyta</taxon>
        <taxon>Tracheophyta</taxon>
        <taxon>Spermatophyta</taxon>
        <taxon>Magnoliopsida</taxon>
        <taxon>Liliopsida</taxon>
        <taxon>Poales</taxon>
        <taxon>Poaceae</taxon>
        <taxon>PACMAD clade</taxon>
        <taxon>Arundinoideae</taxon>
        <taxon>Arundineae</taxon>
        <taxon>Arundo</taxon>
    </lineage>
</organism>
<dbReference type="EMBL" id="GBRH01177136">
    <property type="protein sequence ID" value="JAE20760.1"/>
    <property type="molecule type" value="Transcribed_RNA"/>
</dbReference>
<reference evidence="2" key="1">
    <citation type="submission" date="2014-09" db="EMBL/GenBank/DDBJ databases">
        <authorList>
            <person name="Magalhaes I.L.F."/>
            <person name="Oliveira U."/>
            <person name="Santos F.R."/>
            <person name="Vidigal T.H.D.A."/>
            <person name="Brescovit A.D."/>
            <person name="Santos A.J."/>
        </authorList>
    </citation>
    <scope>NUCLEOTIDE SEQUENCE</scope>
    <source>
        <tissue evidence="2">Shoot tissue taken approximately 20 cm above the soil surface</tissue>
    </source>
</reference>
<evidence type="ECO:0000256" key="1">
    <source>
        <dbReference type="SAM" id="MobiDB-lite"/>
    </source>
</evidence>
<name>A0A0A9G6P8_ARUDO</name>
<evidence type="ECO:0000313" key="2">
    <source>
        <dbReference type="EMBL" id="JAE20760.1"/>
    </source>
</evidence>
<dbReference type="AlphaFoldDB" id="A0A0A9G6P8"/>
<accession>A0A0A9G6P8</accession>
<protein>
    <submittedName>
        <fullName evidence="2">Uncharacterized protein</fullName>
    </submittedName>
</protein>
<sequence length="52" mass="5962">MNFSLPSLWLRPTTISLMRRHRAMDPVELLFLGGRGEDDAGEEELEPGVHRQ</sequence>
<feature type="region of interest" description="Disordered" evidence="1">
    <location>
        <begin position="33"/>
        <end position="52"/>
    </location>
</feature>
<proteinExistence type="predicted"/>
<reference evidence="2" key="2">
    <citation type="journal article" date="2015" name="Data Brief">
        <title>Shoot transcriptome of the giant reed, Arundo donax.</title>
        <authorList>
            <person name="Barrero R.A."/>
            <person name="Guerrero F.D."/>
            <person name="Moolhuijzen P."/>
            <person name="Goolsby J.A."/>
            <person name="Tidwell J."/>
            <person name="Bellgard S.E."/>
            <person name="Bellgard M.I."/>
        </authorList>
    </citation>
    <scope>NUCLEOTIDE SEQUENCE</scope>
    <source>
        <tissue evidence="2">Shoot tissue taken approximately 20 cm above the soil surface</tissue>
    </source>
</reference>